<evidence type="ECO:0000313" key="2">
    <source>
        <dbReference type="EMBL" id="GKH73356.1"/>
    </source>
</evidence>
<evidence type="ECO:0000259" key="1">
    <source>
        <dbReference type="Pfam" id="PF03118"/>
    </source>
</evidence>
<dbReference type="InterPro" id="IPR011260">
    <property type="entry name" value="RNAP_asu_C"/>
</dbReference>
<feature type="domain" description="RNA polymerase alpha subunit C-terminal" evidence="1">
    <location>
        <begin position="190"/>
        <end position="251"/>
    </location>
</feature>
<gene>
    <name evidence="2" type="ORF">CE91St3_32190</name>
</gene>
<proteinExistence type="predicted"/>
<reference evidence="2" key="1">
    <citation type="submission" date="2022-01" db="EMBL/GenBank/DDBJ databases">
        <title>Novel bile acid biosynthetic pathways are enriched in the microbiome of centenarians.</title>
        <authorList>
            <person name="Sato Y."/>
            <person name="Atarashi K."/>
            <person name="Plichta R.D."/>
            <person name="Arai Y."/>
            <person name="Sasajima S."/>
            <person name="Kearney M.S."/>
            <person name="Suda W."/>
            <person name="Takeshita K."/>
            <person name="Sasaki T."/>
            <person name="Okamoto S."/>
            <person name="Skelly N.A."/>
            <person name="Okamura Y."/>
            <person name="Vlamakis H."/>
            <person name="Li Y."/>
            <person name="Tanoue T."/>
            <person name="Takei H."/>
            <person name="Nittono H."/>
            <person name="Narushima S."/>
            <person name="Irie J."/>
            <person name="Itoh H."/>
            <person name="Moriya K."/>
            <person name="Sugiura Y."/>
            <person name="Suematsu M."/>
            <person name="Moritoki N."/>
            <person name="Shibata S."/>
            <person name="Littman R.D."/>
            <person name="Fischbach A.M."/>
            <person name="Uwamino Y."/>
            <person name="Inoue T."/>
            <person name="Honda A."/>
            <person name="Hattori M."/>
            <person name="Murai T."/>
            <person name="Xavier J.R."/>
            <person name="Hirose N."/>
            <person name="Honda K."/>
        </authorList>
    </citation>
    <scope>NUCLEOTIDE SEQUENCE</scope>
    <source>
        <strain evidence="2">CE91-St3</strain>
    </source>
</reference>
<protein>
    <recommendedName>
        <fullName evidence="1">RNA polymerase alpha subunit C-terminal domain-containing protein</fullName>
    </recommendedName>
</protein>
<dbReference type="Pfam" id="PF03118">
    <property type="entry name" value="RNA_pol_A_CTD"/>
    <property type="match status" value="1"/>
</dbReference>
<dbReference type="GO" id="GO:0003677">
    <property type="term" value="F:DNA binding"/>
    <property type="evidence" value="ECO:0007669"/>
    <property type="project" value="InterPro"/>
</dbReference>
<sequence length="317" mass="36070">MEKLMTYDEIEKVYGLQPEKIGLWLSKGYIQGADGYVSVSSLKSFMNDIGMDNAGMKVKGSLTTAYRQFVRTWPDILGTELSDMLRECAEDDDMATVAARHDISLSTLQYYIRTASIRLKMYYADVPALRLRLAETIRENRNLQLLLKRQGSNADNSKDVIKEMVCSALKDNMICSERDQETAYRDFMRMLLTSVTELGLSVRCTNAAIKSGVNTLYDFIVVNKACGKSGMLTKLPHFGMRSYQEIEDLLTRLNLIKVDNNGCWTSVADFLIDTNSELFIRYSGSSVQSTHKPRLRGNEMVAEWIGNYMEFTHAKRR</sequence>
<organism evidence="2 3">
    <name type="scientific">Parabacteroides merdae</name>
    <dbReference type="NCBI Taxonomy" id="46503"/>
    <lineage>
        <taxon>Bacteria</taxon>
        <taxon>Pseudomonadati</taxon>
        <taxon>Bacteroidota</taxon>
        <taxon>Bacteroidia</taxon>
        <taxon>Bacteroidales</taxon>
        <taxon>Tannerellaceae</taxon>
        <taxon>Parabacteroides</taxon>
    </lineage>
</organism>
<comment type="caution">
    <text evidence="2">The sequence shown here is derived from an EMBL/GenBank/DDBJ whole genome shotgun (WGS) entry which is preliminary data.</text>
</comment>
<evidence type="ECO:0000313" key="3">
    <source>
        <dbReference type="Proteomes" id="UP001055114"/>
    </source>
</evidence>
<dbReference type="AlphaFoldDB" id="A0AA37NS82"/>
<name>A0AA37NS82_9BACT</name>
<dbReference type="Proteomes" id="UP001055114">
    <property type="component" value="Unassembled WGS sequence"/>
</dbReference>
<dbReference type="SUPFAM" id="SSF47789">
    <property type="entry name" value="C-terminal domain of RNA polymerase alpha subunit"/>
    <property type="match status" value="1"/>
</dbReference>
<dbReference type="RefSeq" id="WP_075965583.1">
    <property type="nucleotide sequence ID" value="NZ_BQNZ01000003.1"/>
</dbReference>
<dbReference type="GO" id="GO:0006351">
    <property type="term" value="P:DNA-templated transcription"/>
    <property type="evidence" value="ECO:0007669"/>
    <property type="project" value="InterPro"/>
</dbReference>
<accession>A0AA37NS82</accession>
<dbReference type="EMBL" id="BQNZ01000003">
    <property type="protein sequence ID" value="GKH73356.1"/>
    <property type="molecule type" value="Genomic_DNA"/>
</dbReference>
<dbReference type="Gene3D" id="1.10.150.20">
    <property type="entry name" value="5' to 3' exonuclease, C-terminal subdomain"/>
    <property type="match status" value="1"/>
</dbReference>
<dbReference type="GO" id="GO:0003899">
    <property type="term" value="F:DNA-directed RNA polymerase activity"/>
    <property type="evidence" value="ECO:0007669"/>
    <property type="project" value="InterPro"/>
</dbReference>